<accession>A0A0D2EBK7</accession>
<protein>
    <recommendedName>
        <fullName evidence="4">Transcription factor domain-containing protein</fullName>
    </recommendedName>
</protein>
<dbReference type="Proteomes" id="UP000053342">
    <property type="component" value="Unassembled WGS sequence"/>
</dbReference>
<dbReference type="OrthoDB" id="4161203at2759"/>
<dbReference type="RefSeq" id="XP_016265590.1">
    <property type="nucleotide sequence ID" value="XM_016404585.1"/>
</dbReference>
<dbReference type="EMBL" id="KN847334">
    <property type="protein sequence ID" value="KIW45374.1"/>
    <property type="molecule type" value="Genomic_DNA"/>
</dbReference>
<evidence type="ECO:0000313" key="3">
    <source>
        <dbReference type="Proteomes" id="UP000053342"/>
    </source>
</evidence>
<gene>
    <name evidence="2" type="ORF">PV06_03770</name>
</gene>
<proteinExistence type="predicted"/>
<dbReference type="HOGENOM" id="CLU_480606_0_0_1"/>
<dbReference type="VEuPathDB" id="FungiDB:PV06_03770"/>
<dbReference type="PANTHER" id="PTHR37540:SF5">
    <property type="entry name" value="TRANSCRIPTION FACTOR DOMAIN-CONTAINING PROTEIN"/>
    <property type="match status" value="1"/>
</dbReference>
<name>A0A0D2EBK7_9EURO</name>
<organism evidence="2 3">
    <name type="scientific">Exophiala oligosperma</name>
    <dbReference type="NCBI Taxonomy" id="215243"/>
    <lineage>
        <taxon>Eukaryota</taxon>
        <taxon>Fungi</taxon>
        <taxon>Dikarya</taxon>
        <taxon>Ascomycota</taxon>
        <taxon>Pezizomycotina</taxon>
        <taxon>Eurotiomycetes</taxon>
        <taxon>Chaetothyriomycetidae</taxon>
        <taxon>Chaetothyriales</taxon>
        <taxon>Herpotrichiellaceae</taxon>
        <taxon>Exophiala</taxon>
    </lineage>
</organism>
<dbReference type="GeneID" id="27355844"/>
<dbReference type="AlphaFoldDB" id="A0A0D2EBK7"/>
<reference evidence="2 3" key="1">
    <citation type="submission" date="2015-01" db="EMBL/GenBank/DDBJ databases">
        <title>The Genome Sequence of Exophiala oligosperma CBS72588.</title>
        <authorList>
            <consortium name="The Broad Institute Genomics Platform"/>
            <person name="Cuomo C."/>
            <person name="de Hoog S."/>
            <person name="Gorbushina A."/>
            <person name="Stielow B."/>
            <person name="Teixiera M."/>
            <person name="Abouelleil A."/>
            <person name="Chapman S.B."/>
            <person name="Priest M."/>
            <person name="Young S.K."/>
            <person name="Wortman J."/>
            <person name="Nusbaum C."/>
            <person name="Birren B."/>
        </authorList>
    </citation>
    <scope>NUCLEOTIDE SEQUENCE [LARGE SCALE GENOMIC DNA]</scope>
    <source>
        <strain evidence="2 3">CBS 72588</strain>
    </source>
</reference>
<evidence type="ECO:0008006" key="4">
    <source>
        <dbReference type="Google" id="ProtNLM"/>
    </source>
</evidence>
<sequence length="567" mass="64799">MSLTNSRDDVDGRREIQQHAQKSRDYNKERERRRKLKRSRVPIGWTYISPAPSRCHSLSHLAMRPAVSVSEVRESDTIKQTILKSTTTSPEEDDRNDDKQPQHECGSLSMQIPNWGSVEPFAQFKLSMNAEKYRMLEYFVFRHFPAVTRSDMSVLSRRSTLPPSNRALQFVRNALNEELHTLALLAVASARMKYVDRTYFAQADLPEQLADAALRLTRAYLAQGRPITQQLITSILFLWAVESYRRNWDGVRIHGNMIMYLTNTFLGGFQTLDLDLRRMLWIADRFQAAATQTPPLIEDRWETDELSHQQRVSATAAVRGKGREVMGGGLTNQQVGESVLFTPKFQGLLDKVLDLCCVIQCHWIGVPEDTTMPDRDWALARAWSIADELIAFKDDSAPSSRGRRSLNDHSRRLQDCVRLALIAWLAFVPASAFYAPTSKDKSAPTVRATIDARPLRNRLGSILQNHLKQAPSEKEQVLLFWVAAVGAVVSELVENQEWFGVKFQSTARKLNIFTWRDFVPVNERFLLLQYLQPGNLSKLSWLLQRAVYAETRDCLSQQDEGDKTSEI</sequence>
<evidence type="ECO:0000313" key="2">
    <source>
        <dbReference type="EMBL" id="KIW45374.1"/>
    </source>
</evidence>
<keyword evidence="3" id="KW-1185">Reference proteome</keyword>
<dbReference type="PANTHER" id="PTHR37540">
    <property type="entry name" value="TRANSCRIPTION FACTOR (ACR-2), PUTATIVE-RELATED-RELATED"/>
    <property type="match status" value="1"/>
</dbReference>
<feature type="region of interest" description="Disordered" evidence="1">
    <location>
        <begin position="78"/>
        <end position="111"/>
    </location>
</feature>
<feature type="compositionally biased region" description="Polar residues" evidence="1">
    <location>
        <begin position="78"/>
        <end position="89"/>
    </location>
</feature>
<dbReference type="STRING" id="215243.A0A0D2EBK7"/>
<feature type="compositionally biased region" description="Basic and acidic residues" evidence="1">
    <location>
        <begin position="1"/>
        <end position="30"/>
    </location>
</feature>
<feature type="region of interest" description="Disordered" evidence="1">
    <location>
        <begin position="1"/>
        <end position="36"/>
    </location>
</feature>
<evidence type="ECO:0000256" key="1">
    <source>
        <dbReference type="SAM" id="MobiDB-lite"/>
    </source>
</evidence>